<feature type="domain" description="LysM" evidence="2">
    <location>
        <begin position="1533"/>
        <end position="1585"/>
    </location>
</feature>
<dbReference type="Pfam" id="PF01476">
    <property type="entry name" value="LysM"/>
    <property type="match status" value="1"/>
</dbReference>
<organism evidence="3 4">
    <name type="scientific">Paraburkholderia phenazinium</name>
    <dbReference type="NCBI Taxonomy" id="60549"/>
    <lineage>
        <taxon>Bacteria</taxon>
        <taxon>Pseudomonadati</taxon>
        <taxon>Pseudomonadota</taxon>
        <taxon>Betaproteobacteria</taxon>
        <taxon>Burkholderiales</taxon>
        <taxon>Burkholderiaceae</taxon>
        <taxon>Paraburkholderia</taxon>
    </lineage>
</organism>
<keyword evidence="1" id="KW-1133">Transmembrane helix</keyword>
<accession>A0A1G7W937</accession>
<feature type="transmembrane region" description="Helical" evidence="1">
    <location>
        <begin position="1044"/>
        <end position="1060"/>
    </location>
</feature>
<evidence type="ECO:0000259" key="2">
    <source>
        <dbReference type="PROSITE" id="PS51782"/>
    </source>
</evidence>
<proteinExistence type="predicted"/>
<dbReference type="OrthoDB" id="8248741at2"/>
<dbReference type="Proteomes" id="UP000199706">
    <property type="component" value="Unassembled WGS sequence"/>
</dbReference>
<evidence type="ECO:0000313" key="3">
    <source>
        <dbReference type="EMBL" id="SDG68452.1"/>
    </source>
</evidence>
<dbReference type="PROSITE" id="PS51782">
    <property type="entry name" value="LYSM"/>
    <property type="match status" value="1"/>
</dbReference>
<dbReference type="RefSeq" id="WP_090684796.1">
    <property type="nucleotide sequence ID" value="NZ_CADERL010000034.1"/>
</dbReference>
<keyword evidence="1" id="KW-0812">Transmembrane</keyword>
<feature type="transmembrane region" description="Helical" evidence="1">
    <location>
        <begin position="1003"/>
        <end position="1023"/>
    </location>
</feature>
<sequence length="3422" mass="356767">MSAIDNLQQAVITAAGPAAFALDAAFLTAGLNDGSVTVPENYDKELCATFQVAAAIDFTVTVSSANVSPVANDSFTVTNAVVPFPGAAGLLQVPATLVFAVSGSSLVVQIASAPSAWTWTDSFPFMNGWPFNQLAPVKPLMVFSTADGVYPWSAQSSGLKVSGGAKLNVSASVPMPQSAVAVASLFSGLSVQVGQSLALSGVLDMSDYNASTVLLPTGTLTAQLQQGVFEIFYLKVANPSLMLTIPAPSESADDTSGQAPSFTVSALLSVGSTSVDQSPYLLQVMVSPSWLGGSNQYAIGLSATNNSAPLTPDSIVALVGGGGSYFTGVPSVLQQFLVNVGLQGLSLSGSISPATIDQVSVLIGSSPGMSWTPIPFAPPSLNFTITAFSLNWSMANPLSSQRAQTFQFRTTFTLAPGIFKGPDGVGDGVFEVEFDSGLNFSASFAGTASLSDFLSTLSGGLVSLPSSISASLANIALTVNGGGKSFNFTSEFNLSLSFLTVGNQPILSVSNGTVSIGASTPADSGSNAASVWQSSIGGQLSVGPFQTLVSLAYDGTVSPSLWTLSASLGQPLSVNDLIVQFFSAGGSYAFPDFLPGTLTIETFSVVAKIPSGSAGKTTYTVDVSFLWDFSLGDQTISNLDSTIGLAYDGSAFSGSVVSKWTYPAINLELDLSYQFEANGNKTLSLAWEGFTATYTSEDKQITFSLKGWTVGALLQALVRTLGNPYFTLDSPWDLLNQISLDGLQLNVSLENGQTNRLSASYQLSSPLNLGFITITKLNFLRSTEGNGKVTLEIEGSSPISDQLGDLMKPGGQDVTEMPPVPGRGSDYFKVFLLVLGQRIGITGSDKFDSTQSVINALAKVPSTNSDTNPVNPNPSGQPDGFPYYNQDNNWLIAGHLGFLQVEGSWTVDAMFVFNDPNLYGLRLALAGPKAGGLANLAIDILYKKITDDIGLFQVDFSFPDAIRKLNLGAVSVTLPQISVQVYTNGDFLIDIGFPYNNDFSRSFALYAIIAGVPVVGGGGFYFGKLSAATATQVPVTTNGTFDPVVVFGIGLQLGLGYSFSAGPLSASFSLTVFGIVEGVIAAWHPYSSSSGTSLTTQSSGALQDQYYFKLTGTIGIIGTLAGKVDFVIIQASVSVNIVLSVQMTYESYREIPITASAYVSVKVTIKIDLGLFSIKISFSFSMTVTASFTIGQNQSAPWDSPGSNAVRSLLFTARSLRAQRVAALAAAVQPRPKRVLREADAKPTLNVLMAPQFTVLAPEGATAYSQQQGAFVFLLAMDASIPGGDGTGDTSFDQLCASFFPWLIDTLSGTNGAAVDLAGVSAQVVSAEQLEAWINALANNANPPLDIASILGFLDSAFFLNFETADYASSSGDKTKFQAGSTIFPVFDGLSLTVPKPDGSGTDPIDFGSYTTVNDAYRAAVADEFAEVETSIEQENNIGSPPANSLTVADDSVESMAALIFVDYFTMIGRQLLQTAQNLLASYAWPLQSTDSIASILAAVNAISPNELDVDDIASPNQNHALSAAKILTTPPLAYTVQSADTLTGIAARFSDGTDKPARWQTTVSSLITANWTARIIQPGVAIDSYTTVAGDSFESIGKALGMNADQLAQVPAIASSTKLLTPAAPMSVAPIAYTSADGDTLASVATLFATTVPLLATASQTVGGLFSVSAEGGLLTLANLQAWTVSDLWTAIADTDQVAQTAGMVSRFLMFGLSLPASDGLTLSDQFLFPTGQSAYGLYQLTGQEFPTPAPAAVTGYAVTVSAATASHGVDLNFVQFDGVASRSAALDLLDSYNNLCTVLSWAQAGNFKPAPGFSAVAPVLLQPKAVATGNYAYWVTSDMAALQTITTRTGGTATSQTQATLWPLPSSVLALTATRQASLDSLFGSLSAELPLLPQFQPQRGQTSPASSQTDYTDLQNWAWATRINFSIKRLPVSGVSSGGSDDTPNGPANAASLPNVYEITGTATADAQTLEQLLSAIDSMSVSMLSGLFVCYEQQTQPPALATLGTQEFLTFIAQTNLSTETNPELAVRGALALGADIPPPRGIGNPPAEFIKLLWEQSTVRSGGYYLFYQVVSDGTGLPADIFDANGNATLSMIATFTATGSTNFGYALPCFVNAFVTTDGINVASDVVQVASLSTSGQSAAVGAQGASLADVASLYGATPARIAADNQTLALTSGAVIPVNGLTHQLTEADLADPAQTLANLAAYYSQGAVTTITGPQIATYNPGVAVALGSVFYIPSVSYKVAAASAPGDSFASMAAYYGISIDAMAVLALPVAGLLRAGAVLTIDTQSFDLRNQLPAGNVSFSLNRVDMGPPPDQSSDPDYAATFMYSLYNTLSAGVQANAFFKASAMGLPFGPQDNEPSDVPSAFASHAEIKQRRRMKLNSAAQAEFIYSQSLGFSKVSTLNPAPAAPADGLPPASANPYVGVGTPCQIALQWQDLFGNTTVTPFTVPPAGYSGALNGSAINLLYTDLLIGLSSWSNTTVNYLYAGTAGQPVLNVNLAFATVLYATSPDEAVKDLALYQKIYFQLNQNYKDLGVPDLSGNAVSMSLSNSLLATPESVLSDTQADQVRSYVSACVQCLQGIVNGGALPDKGPSALLAVPVTLASVASGDIIALDVTLTLSRAAVLVDPQVAAGAGGLAAQSVILPQPDPDTVSGGQPAFLTFSRNFEAAFQNADWQMRIGEGLKASDSNAGSSGTMQLWAVRFGASKGNGIYFNIAQNAPSYYTAAPVATSLVSRTASITEYSSGNAVTLSFTGVDQNQWFQTCLDAIDAFLSASDSTSAFILDQLLGKSDPLIDGYLGAVLEAKDSLATSIAGTVKPILSTSASDASTYEAAKNKLYQQLLNQIGSAYAASAVVLYQVSDASGAGQPDAAGPPDLYGQPQGVIAGNASVNQNFTLSAARIPLGPVTTDGVPADPRLSFFFSTKNTDDEAYVPLTLNFAITHLEFNKATVAGIDGYIDSEWLVFVTGPYIYGLNPVQAANIPVVNRNLPTPPTVQNQLASQSTSVPVVPVDLTGWDYSFVYTYPFAAQDSVQTTMQLNVPNAATRLMAPAAGPDLFTALAQFVTSYPAIAEDFRTYLTKIDADTTDQTVIEAAAHAVQCFAEYLANVATAYAGQLSQARFAAAQAPELIELDFETVLTRNGSGNAVTNLLNVTINGTNASWDQANATISAGGITLPAPVVQILPDSYTPVPTAPTDGLSLLTYLYQETASPTHYLSWDDAEIVQERTVVLPGLDVLLHQNGQSSIRIERNKTLFPLDTSGVSTNPAFIFTTPSVSFSGAAVPRLVHQDFSLENAGNASASLEALLTEFFAGLFEGGNGAVSVEASVTGSFTYPLTGNFPVSLPVCLLPPVLTVVEPAVTPAFVSVLAETVEDWLATQKPNLANGAENSFKLTLFGAGDQQPLLVVNNLYQAIPAG</sequence>
<gene>
    <name evidence="3" type="ORF">SAMN05216466_104456</name>
</gene>
<dbReference type="InterPro" id="IPR018392">
    <property type="entry name" value="LysM"/>
</dbReference>
<evidence type="ECO:0000313" key="4">
    <source>
        <dbReference type="Proteomes" id="UP000199706"/>
    </source>
</evidence>
<evidence type="ECO:0000256" key="1">
    <source>
        <dbReference type="SAM" id="Phobius"/>
    </source>
</evidence>
<protein>
    <submittedName>
        <fullName evidence="3">LysM domain-containing protein</fullName>
    </submittedName>
</protein>
<name>A0A1G7W937_9BURK</name>
<dbReference type="EMBL" id="FNCJ01000004">
    <property type="protein sequence ID" value="SDG68452.1"/>
    <property type="molecule type" value="Genomic_DNA"/>
</dbReference>
<reference evidence="3 4" key="1">
    <citation type="submission" date="2016-10" db="EMBL/GenBank/DDBJ databases">
        <authorList>
            <person name="de Groot N.N."/>
        </authorList>
    </citation>
    <scope>NUCLEOTIDE SEQUENCE [LARGE SCALE GENOMIC DNA]</scope>
    <source>
        <strain evidence="3 4">LMG 2247</strain>
    </source>
</reference>
<keyword evidence="1" id="KW-0472">Membrane</keyword>
<dbReference type="CDD" id="cd00118">
    <property type="entry name" value="LysM"/>
    <property type="match status" value="1"/>
</dbReference>